<dbReference type="InterPro" id="IPR002293">
    <property type="entry name" value="AA/rel_permease1"/>
</dbReference>
<evidence type="ECO:0000256" key="7">
    <source>
        <dbReference type="SAM" id="Phobius"/>
    </source>
</evidence>
<proteinExistence type="predicted"/>
<dbReference type="PIRSF" id="PIRSF006060">
    <property type="entry name" value="AA_transporter"/>
    <property type="match status" value="1"/>
</dbReference>
<feature type="transmembrane region" description="Helical" evidence="7">
    <location>
        <begin position="72"/>
        <end position="98"/>
    </location>
</feature>
<feature type="transmembrane region" description="Helical" evidence="7">
    <location>
        <begin position="164"/>
        <end position="184"/>
    </location>
</feature>
<dbReference type="Gene3D" id="1.20.1740.10">
    <property type="entry name" value="Amino acid/polyamine transporter I"/>
    <property type="match status" value="1"/>
</dbReference>
<keyword evidence="5 7" id="KW-0472">Membrane</keyword>
<keyword evidence="3 7" id="KW-0812">Transmembrane</keyword>
<feature type="transmembrane region" description="Helical" evidence="7">
    <location>
        <begin position="478"/>
        <end position="496"/>
    </location>
</feature>
<evidence type="ECO:0008006" key="10">
    <source>
        <dbReference type="Google" id="ProtNLM"/>
    </source>
</evidence>
<evidence type="ECO:0000256" key="1">
    <source>
        <dbReference type="ARBA" id="ARBA00004141"/>
    </source>
</evidence>
<evidence type="ECO:0000256" key="4">
    <source>
        <dbReference type="ARBA" id="ARBA00022989"/>
    </source>
</evidence>
<evidence type="ECO:0000256" key="3">
    <source>
        <dbReference type="ARBA" id="ARBA00022692"/>
    </source>
</evidence>
<dbReference type="Pfam" id="PF13520">
    <property type="entry name" value="AA_permease_2"/>
    <property type="match status" value="1"/>
</dbReference>
<keyword evidence="2" id="KW-0813">Transport</keyword>
<name>A0AA38X0Y6_9EURO</name>
<protein>
    <recommendedName>
        <fullName evidence="10">Choline transport protein</fullName>
    </recommendedName>
</protein>
<evidence type="ECO:0000256" key="6">
    <source>
        <dbReference type="SAM" id="MobiDB-lite"/>
    </source>
</evidence>
<organism evidence="8 9">
    <name type="scientific">Cladophialophora chaetospira</name>
    <dbReference type="NCBI Taxonomy" id="386627"/>
    <lineage>
        <taxon>Eukaryota</taxon>
        <taxon>Fungi</taxon>
        <taxon>Dikarya</taxon>
        <taxon>Ascomycota</taxon>
        <taxon>Pezizomycotina</taxon>
        <taxon>Eurotiomycetes</taxon>
        <taxon>Chaetothyriomycetidae</taxon>
        <taxon>Chaetothyriales</taxon>
        <taxon>Herpotrichiellaceae</taxon>
        <taxon>Cladophialophora</taxon>
    </lineage>
</organism>
<evidence type="ECO:0000256" key="2">
    <source>
        <dbReference type="ARBA" id="ARBA00022448"/>
    </source>
</evidence>
<comment type="subcellular location">
    <subcellularLocation>
        <location evidence="1">Membrane</location>
        <topology evidence="1">Multi-pass membrane protein</topology>
    </subcellularLocation>
</comment>
<gene>
    <name evidence="8" type="ORF">H2200_010880</name>
</gene>
<dbReference type="Proteomes" id="UP001172673">
    <property type="component" value="Unassembled WGS sequence"/>
</dbReference>
<accession>A0AA38X0Y6</accession>
<sequence length="513" mass="55505">MSYNKEFSIEESRAISDGGRPADRSGSARTSQKLDRYLSLKPAVAFGMTVLSSWTGISLTISSAFLNGGPTTLIWGTILAGVGTLAIAASLGELASITPVVGAQYRWTGLYAPRAMSPAFWSLVQGWLTVFSWISLCAAVPFISALCIQGLIILNSPTYIPERWHSTLLMWAFLTIPVLCNVYGRKLLKTVELMGGVLHIVFFIVTVTTLGVMARKSTAEFVFTESWFGQSGWESEGVQWCIGLLSITSVLTGFDGVLHLSDEISDAPKKVPHAMMWAVVLNTFMALGFLITLLFCIGDVDAAIGTPTGFPVIQILYQATKSKAGATVIMCMILFSTMVALFGVIASVSRLTWAFAKDNGLPFSTFFAHVHPTLHIPLNALGLVTTISALIGLVNIGNTTAFVAVLSLATMGLYLSYVMPLAFALIRKIQGRHPPYGPFRLGIWSIPVNIAGLAFGIFMVIFLPFPSVLPVTAATMNYASPILGLVMLLSLVDWFTSGHKRFEVPTHAPEHYE</sequence>
<dbReference type="AlphaFoldDB" id="A0AA38X0Y6"/>
<feature type="transmembrane region" description="Helical" evidence="7">
    <location>
        <begin position="119"/>
        <end position="152"/>
    </location>
</feature>
<dbReference type="PANTHER" id="PTHR45649">
    <property type="entry name" value="AMINO-ACID PERMEASE BAT1"/>
    <property type="match status" value="1"/>
</dbReference>
<evidence type="ECO:0000256" key="5">
    <source>
        <dbReference type="ARBA" id="ARBA00023136"/>
    </source>
</evidence>
<reference evidence="8" key="1">
    <citation type="submission" date="2022-10" db="EMBL/GenBank/DDBJ databases">
        <title>Culturing micro-colonial fungi from biological soil crusts in the Mojave desert and describing Neophaeococcomyces mojavensis, and introducing the new genera and species Taxawa tesnikishii.</title>
        <authorList>
            <person name="Kurbessoian T."/>
            <person name="Stajich J.E."/>
        </authorList>
    </citation>
    <scope>NUCLEOTIDE SEQUENCE</scope>
    <source>
        <strain evidence="8">TK_41</strain>
    </source>
</reference>
<evidence type="ECO:0000313" key="9">
    <source>
        <dbReference type="Proteomes" id="UP001172673"/>
    </source>
</evidence>
<dbReference type="EMBL" id="JAPDRK010000018">
    <property type="protein sequence ID" value="KAJ9604766.1"/>
    <property type="molecule type" value="Genomic_DNA"/>
</dbReference>
<dbReference type="GO" id="GO:0022857">
    <property type="term" value="F:transmembrane transporter activity"/>
    <property type="evidence" value="ECO:0007669"/>
    <property type="project" value="InterPro"/>
</dbReference>
<feature type="transmembrane region" description="Helical" evidence="7">
    <location>
        <begin position="402"/>
        <end position="426"/>
    </location>
</feature>
<feature type="transmembrane region" description="Helical" evidence="7">
    <location>
        <begin position="324"/>
        <end position="353"/>
    </location>
</feature>
<evidence type="ECO:0000313" key="8">
    <source>
        <dbReference type="EMBL" id="KAJ9604766.1"/>
    </source>
</evidence>
<comment type="caution">
    <text evidence="8">The sequence shown here is derived from an EMBL/GenBank/DDBJ whole genome shotgun (WGS) entry which is preliminary data.</text>
</comment>
<feature type="region of interest" description="Disordered" evidence="6">
    <location>
        <begin position="1"/>
        <end position="28"/>
    </location>
</feature>
<keyword evidence="9" id="KW-1185">Reference proteome</keyword>
<dbReference type="PANTHER" id="PTHR45649:SF5">
    <property type="entry name" value="GABA TRANSPORTER (EUROFUNG)-RELATED"/>
    <property type="match status" value="1"/>
</dbReference>
<dbReference type="GO" id="GO:0016020">
    <property type="term" value="C:membrane"/>
    <property type="evidence" value="ECO:0007669"/>
    <property type="project" value="UniProtKB-SubCell"/>
</dbReference>
<feature type="transmembrane region" description="Helical" evidence="7">
    <location>
        <begin position="43"/>
        <end position="66"/>
    </location>
</feature>
<feature type="transmembrane region" description="Helical" evidence="7">
    <location>
        <begin position="196"/>
        <end position="214"/>
    </location>
</feature>
<feature type="transmembrane region" description="Helical" evidence="7">
    <location>
        <begin position="279"/>
        <end position="304"/>
    </location>
</feature>
<feature type="transmembrane region" description="Helical" evidence="7">
    <location>
        <begin position="374"/>
        <end position="396"/>
    </location>
</feature>
<keyword evidence="4 7" id="KW-1133">Transmembrane helix</keyword>
<feature type="transmembrane region" description="Helical" evidence="7">
    <location>
        <begin position="446"/>
        <end position="466"/>
    </location>
</feature>